<keyword evidence="4" id="KW-1185">Reference proteome</keyword>
<feature type="compositionally biased region" description="Low complexity" evidence="1">
    <location>
        <begin position="150"/>
        <end position="167"/>
    </location>
</feature>
<feature type="transmembrane region" description="Helical" evidence="2">
    <location>
        <begin position="40"/>
        <end position="60"/>
    </location>
</feature>
<dbReference type="PANTHER" id="PTHR35682">
    <property type="entry name" value="TRANSMEMBRANE PROTEIN 252"/>
    <property type="match status" value="1"/>
</dbReference>
<dbReference type="InterPro" id="IPR031363">
    <property type="entry name" value="TMEM252"/>
</dbReference>
<dbReference type="Ensembl" id="ENSCLAT00000007998.1">
    <property type="protein sequence ID" value="ENSCLAP00000007878.1"/>
    <property type="gene ID" value="ENSCLAG00000005523.1"/>
</dbReference>
<dbReference type="Proteomes" id="UP000694398">
    <property type="component" value="Unassembled WGS sequence"/>
</dbReference>
<keyword evidence="2" id="KW-0812">Transmembrane</keyword>
<evidence type="ECO:0000313" key="4">
    <source>
        <dbReference type="Proteomes" id="UP000694398"/>
    </source>
</evidence>
<dbReference type="Pfam" id="PF15664">
    <property type="entry name" value="TMEM252"/>
    <property type="match status" value="1"/>
</dbReference>
<proteinExistence type="predicted"/>
<reference evidence="3" key="1">
    <citation type="submission" date="2025-08" db="UniProtKB">
        <authorList>
            <consortium name="Ensembl"/>
        </authorList>
    </citation>
    <scope>IDENTIFICATION</scope>
</reference>
<dbReference type="CTD" id="169693"/>
<evidence type="ECO:0000256" key="1">
    <source>
        <dbReference type="SAM" id="MobiDB-lite"/>
    </source>
</evidence>
<dbReference type="OrthoDB" id="9896070at2759"/>
<dbReference type="GeneID" id="102009535"/>
<evidence type="ECO:0000313" key="3">
    <source>
        <dbReference type="Ensembl" id="ENSCLAP00000007878.1"/>
    </source>
</evidence>
<evidence type="ECO:0000256" key="2">
    <source>
        <dbReference type="SAM" id="Phobius"/>
    </source>
</evidence>
<dbReference type="AlphaFoldDB" id="A0A8C2V1A4"/>
<dbReference type="GeneTree" id="ENSGT00390000005250"/>
<organism evidence="3 4">
    <name type="scientific">Chinchilla lanigera</name>
    <name type="common">Long-tailed chinchilla</name>
    <name type="synonym">Chinchilla villidera</name>
    <dbReference type="NCBI Taxonomy" id="34839"/>
    <lineage>
        <taxon>Eukaryota</taxon>
        <taxon>Metazoa</taxon>
        <taxon>Chordata</taxon>
        <taxon>Craniata</taxon>
        <taxon>Vertebrata</taxon>
        <taxon>Euteleostomi</taxon>
        <taxon>Mammalia</taxon>
        <taxon>Eutheria</taxon>
        <taxon>Euarchontoglires</taxon>
        <taxon>Glires</taxon>
        <taxon>Rodentia</taxon>
        <taxon>Hystricomorpha</taxon>
        <taxon>Chinchillidae</taxon>
        <taxon>Chinchilla</taxon>
    </lineage>
</organism>
<feature type="transmembrane region" description="Helical" evidence="2">
    <location>
        <begin position="6"/>
        <end position="28"/>
    </location>
</feature>
<keyword evidence="2" id="KW-0472">Membrane</keyword>
<gene>
    <name evidence="3" type="primary">TMEM252</name>
</gene>
<protein>
    <submittedName>
        <fullName evidence="3">Transmembrane protein 252</fullName>
    </submittedName>
</protein>
<sequence>MQNRTGLVLCALGLLIGFLMICLGAFFISSDSIFHCQKNLVLAYLLLPLGFGMLLSGIFWSTYQQASKSKGVFGHVLRQHLAHRDLPLATVDRPDFYPPAYEESLDAEKQARAAEGEALDVPPPLYIETGLELEDENQAHAEAPPSYQESVAGSAAAATSEDAAGPSTELKAGHALQKAGRTLVGLSCS</sequence>
<reference evidence="3" key="2">
    <citation type="submission" date="2025-09" db="UniProtKB">
        <authorList>
            <consortium name="Ensembl"/>
        </authorList>
    </citation>
    <scope>IDENTIFICATION</scope>
</reference>
<name>A0A8C2V1A4_CHILA</name>
<accession>A0A8C2V1A4</accession>
<dbReference type="OMA" id="LYTEMGL"/>
<dbReference type="PANTHER" id="PTHR35682:SF1">
    <property type="entry name" value="TRANSMEMBRANE PROTEIN 252"/>
    <property type="match status" value="1"/>
</dbReference>
<feature type="region of interest" description="Disordered" evidence="1">
    <location>
        <begin position="141"/>
        <end position="174"/>
    </location>
</feature>
<dbReference type="RefSeq" id="XP_005388638.1">
    <property type="nucleotide sequence ID" value="XM_005388581.2"/>
</dbReference>
<keyword evidence="2" id="KW-1133">Transmembrane helix</keyword>